<dbReference type="AlphaFoldDB" id="A0A0F9NER1"/>
<sequence>MPKDKPKPAPQVVSDVKALIVRGIKTGAVTPLKEAMRLLDTITWGEHDGREGAKEDKTKAEE</sequence>
<gene>
    <name evidence="2" type="ORF">LCGC14_1036200</name>
</gene>
<comment type="caution">
    <text evidence="2">The sequence shown here is derived from an EMBL/GenBank/DDBJ whole genome shotgun (WGS) entry which is preliminary data.</text>
</comment>
<feature type="compositionally biased region" description="Basic and acidic residues" evidence="1">
    <location>
        <begin position="45"/>
        <end position="62"/>
    </location>
</feature>
<name>A0A0F9NER1_9ZZZZ</name>
<protein>
    <submittedName>
        <fullName evidence="2">Uncharacterized protein</fullName>
    </submittedName>
</protein>
<dbReference type="EMBL" id="LAZR01004241">
    <property type="protein sequence ID" value="KKN10472.1"/>
    <property type="molecule type" value="Genomic_DNA"/>
</dbReference>
<feature type="region of interest" description="Disordered" evidence="1">
    <location>
        <begin position="43"/>
        <end position="62"/>
    </location>
</feature>
<accession>A0A0F9NER1</accession>
<evidence type="ECO:0000313" key="2">
    <source>
        <dbReference type="EMBL" id="KKN10472.1"/>
    </source>
</evidence>
<proteinExistence type="predicted"/>
<evidence type="ECO:0000256" key="1">
    <source>
        <dbReference type="SAM" id="MobiDB-lite"/>
    </source>
</evidence>
<reference evidence="2" key="1">
    <citation type="journal article" date="2015" name="Nature">
        <title>Complex archaea that bridge the gap between prokaryotes and eukaryotes.</title>
        <authorList>
            <person name="Spang A."/>
            <person name="Saw J.H."/>
            <person name="Jorgensen S.L."/>
            <person name="Zaremba-Niedzwiedzka K."/>
            <person name="Martijn J."/>
            <person name="Lind A.E."/>
            <person name="van Eijk R."/>
            <person name="Schleper C."/>
            <person name="Guy L."/>
            <person name="Ettema T.J."/>
        </authorList>
    </citation>
    <scope>NUCLEOTIDE SEQUENCE</scope>
</reference>
<organism evidence="2">
    <name type="scientific">marine sediment metagenome</name>
    <dbReference type="NCBI Taxonomy" id="412755"/>
    <lineage>
        <taxon>unclassified sequences</taxon>
        <taxon>metagenomes</taxon>
        <taxon>ecological metagenomes</taxon>
    </lineage>
</organism>